<dbReference type="PRINTS" id="PR00455">
    <property type="entry name" value="HTHTETR"/>
</dbReference>
<organism evidence="4">
    <name type="scientific">uncultured Desulfobacterium sp</name>
    <dbReference type="NCBI Taxonomy" id="201089"/>
    <lineage>
        <taxon>Bacteria</taxon>
        <taxon>Pseudomonadati</taxon>
        <taxon>Thermodesulfobacteriota</taxon>
        <taxon>Desulfobacteria</taxon>
        <taxon>Desulfobacterales</taxon>
        <taxon>Desulfobacteriaceae</taxon>
        <taxon>Desulfobacterium</taxon>
        <taxon>environmental samples</taxon>
    </lineage>
</organism>
<name>A0A445N2B5_9BACT</name>
<evidence type="ECO:0000313" key="4">
    <source>
        <dbReference type="EMBL" id="SPD75850.1"/>
    </source>
</evidence>
<evidence type="ECO:0000259" key="3">
    <source>
        <dbReference type="PROSITE" id="PS50977"/>
    </source>
</evidence>
<protein>
    <submittedName>
        <fullName evidence="4">Transcriptional regulator</fullName>
    </submittedName>
</protein>
<dbReference type="InterPro" id="IPR001647">
    <property type="entry name" value="HTH_TetR"/>
</dbReference>
<evidence type="ECO:0000256" key="2">
    <source>
        <dbReference type="PROSITE-ProRule" id="PRU00335"/>
    </source>
</evidence>
<dbReference type="PANTHER" id="PTHR43479">
    <property type="entry name" value="ACREF/ENVCD OPERON REPRESSOR-RELATED"/>
    <property type="match status" value="1"/>
</dbReference>
<dbReference type="InterPro" id="IPR023772">
    <property type="entry name" value="DNA-bd_HTH_TetR-type_CS"/>
</dbReference>
<dbReference type="PANTHER" id="PTHR43479:SF11">
    <property type="entry name" value="ACREF_ENVCD OPERON REPRESSOR-RELATED"/>
    <property type="match status" value="1"/>
</dbReference>
<feature type="domain" description="HTH tetR-type" evidence="3">
    <location>
        <begin position="1"/>
        <end position="61"/>
    </location>
</feature>
<dbReference type="InterPro" id="IPR009057">
    <property type="entry name" value="Homeodomain-like_sf"/>
</dbReference>
<dbReference type="PROSITE" id="PS01081">
    <property type="entry name" value="HTH_TETR_1"/>
    <property type="match status" value="1"/>
</dbReference>
<dbReference type="Gene3D" id="1.10.10.60">
    <property type="entry name" value="Homeodomain-like"/>
    <property type="match status" value="1"/>
</dbReference>
<reference evidence="4" key="1">
    <citation type="submission" date="2018-01" db="EMBL/GenBank/DDBJ databases">
        <authorList>
            <person name="Regsiter A."/>
            <person name="William W."/>
        </authorList>
    </citation>
    <scope>NUCLEOTIDE SEQUENCE</scope>
    <source>
        <strain evidence="4">TRIP AH-1</strain>
    </source>
</reference>
<dbReference type="SUPFAM" id="SSF46689">
    <property type="entry name" value="Homeodomain-like"/>
    <property type="match status" value="1"/>
</dbReference>
<gene>
    <name evidence="4" type="ORF">PITCH_A760060</name>
</gene>
<dbReference type="AlphaFoldDB" id="A0A445N2B5"/>
<feature type="DNA-binding region" description="H-T-H motif" evidence="2">
    <location>
        <begin position="24"/>
        <end position="43"/>
    </location>
</feature>
<evidence type="ECO:0000256" key="1">
    <source>
        <dbReference type="ARBA" id="ARBA00023125"/>
    </source>
</evidence>
<dbReference type="Pfam" id="PF00440">
    <property type="entry name" value="TetR_N"/>
    <property type="match status" value="1"/>
</dbReference>
<dbReference type="EMBL" id="OJIN01000221">
    <property type="protein sequence ID" value="SPD75850.1"/>
    <property type="molecule type" value="Genomic_DNA"/>
</dbReference>
<dbReference type="PROSITE" id="PS50977">
    <property type="entry name" value="HTH_TETR_2"/>
    <property type="match status" value="1"/>
</dbReference>
<proteinExistence type="predicted"/>
<dbReference type="InterPro" id="IPR050624">
    <property type="entry name" value="HTH-type_Tx_Regulator"/>
</dbReference>
<dbReference type="Gene3D" id="1.10.357.10">
    <property type="entry name" value="Tetracycline Repressor, domain 2"/>
    <property type="match status" value="1"/>
</dbReference>
<dbReference type="SUPFAM" id="SSF48498">
    <property type="entry name" value="Tetracyclin repressor-like, C-terminal domain"/>
    <property type="match status" value="1"/>
</dbReference>
<dbReference type="InterPro" id="IPR036271">
    <property type="entry name" value="Tet_transcr_reg_TetR-rel_C_sf"/>
</dbReference>
<accession>A0A445N2B5</accession>
<keyword evidence="1 2" id="KW-0238">DNA-binding</keyword>
<dbReference type="GO" id="GO:0003677">
    <property type="term" value="F:DNA binding"/>
    <property type="evidence" value="ECO:0007669"/>
    <property type="project" value="UniProtKB-UniRule"/>
</dbReference>
<sequence>MSKKKDIMDVATRLFSQRGFRETSMADLSKLTGVAQGTIFYHFENKEKLFLSILEEFKDDITREFERYIAGRTFETGLEMMEDAISFYLYLAGAMEDRFLLLHRHDAYELARVNPVCRKHLESIYSCLSDIFEQAIIRGQEDGSVGPVPAKKTALIIFAMVDGLVRFNTYSLYDAGALSNELIESCRRILSKQ</sequence>